<comment type="activity regulation">
    <text evidence="6">Non-allosteric.</text>
</comment>
<feature type="binding site" evidence="6">
    <location>
        <begin position="292"/>
        <end position="295"/>
    </location>
    <ligand>
        <name>substrate</name>
    </ligand>
</feature>
<gene>
    <name evidence="6" type="primary">pfp</name>
    <name evidence="8" type="ORF">XD94_0068</name>
</gene>
<proteinExistence type="inferred from homology"/>
<comment type="pathway">
    <text evidence="6">Carbohydrate degradation; glycolysis; D-glyceraldehyde 3-phosphate and glycerone phosphate from D-glucose: step 3/4.</text>
</comment>
<comment type="similarity">
    <text evidence="6">Belongs to the phosphofructokinase type A (PFKA) family. PPi-dependent PFK group II subfamily. Clade 'B2' sub-subfamily.</text>
</comment>
<evidence type="ECO:0000256" key="1">
    <source>
        <dbReference type="ARBA" id="ARBA00001946"/>
    </source>
</evidence>
<sequence length="409" mass="45551">MKVKNALYAQSGGVTSVINASAYGTIVAALESEEIDRIFAGINGIKGILNEELLDLTEETRSEIDRIPYTPGAVFGSCRTKIDSDEDFDRLFRVFDAHSIRYFFYNGGNDSMDTAYKIDNKAKELGIPLQVIGIPKTVDNDLMETDHCPGYGSAARFTAISIMEATRDLRSMYSDSTKVFIMESMGRHSGWLAASGSLASSDRFHGPQIILFPEVPFNEDAFIAKVDDVIVREGYCSIVASEALKRPDGSYISTAGYYDSFGNVQLGKIGQYLEKTIRDSLKCKVHVAIPDYLQRSSRHIASLIDWQEAVEVGALAVREALEGVSGVMVSIRRLSNRPYLKKYCTVDLERIANGTKDLPKEFISEDGFHVTEEFRSYALPLIQGEAPNLYLHGLPIYENLERRKVEKLL</sequence>
<dbReference type="SUPFAM" id="SSF53784">
    <property type="entry name" value="Phosphofructokinase"/>
    <property type="match status" value="1"/>
</dbReference>
<dbReference type="NCBIfam" id="NF010675">
    <property type="entry name" value="PRK14072.1"/>
    <property type="match status" value="1"/>
</dbReference>
<accession>A0A117M3G1</accession>
<dbReference type="Gene3D" id="3.40.50.460">
    <property type="entry name" value="Phosphofructokinase domain"/>
    <property type="match status" value="1"/>
</dbReference>
<keyword evidence="2 6" id="KW-0808">Transferase</keyword>
<dbReference type="InterPro" id="IPR050929">
    <property type="entry name" value="PFKA"/>
</dbReference>
<comment type="catalytic activity">
    <reaction evidence="6">
        <text>beta-D-fructose 6-phosphate + diphosphate = beta-D-fructose 1,6-bisphosphate + phosphate + H(+)</text>
        <dbReference type="Rhea" id="RHEA:13613"/>
        <dbReference type="ChEBI" id="CHEBI:15378"/>
        <dbReference type="ChEBI" id="CHEBI:32966"/>
        <dbReference type="ChEBI" id="CHEBI:33019"/>
        <dbReference type="ChEBI" id="CHEBI:43474"/>
        <dbReference type="ChEBI" id="CHEBI:57634"/>
        <dbReference type="EC" id="2.7.1.90"/>
    </reaction>
</comment>
<feature type="binding site" evidence="6">
    <location>
        <position position="109"/>
    </location>
    <ligand>
        <name>Mg(2+)</name>
        <dbReference type="ChEBI" id="CHEBI:18420"/>
        <note>catalytic</note>
    </ligand>
</feature>
<comment type="function">
    <text evidence="6">Catalyzes the phosphorylation of D-fructose 6-phosphate, the first committing step of glycolysis. Uses inorganic phosphate (PPi) as phosphoryl donor instead of ATP like common ATP-dependent phosphofructokinases (ATP-PFKs), which renders the reaction reversible, and can thus function both in glycolysis and gluconeogenesis. Consistently, PPi-PFK can replace the enzymes of both the forward (ATP-PFK) and reverse (fructose-bisphosphatase (FBPase)) reactions.</text>
</comment>
<feature type="domain" description="Phosphofructokinase" evidence="7">
    <location>
        <begin position="8"/>
        <end position="317"/>
    </location>
</feature>
<dbReference type="PIRSF" id="PIRSF036483">
    <property type="entry name" value="PFK_XF0274"/>
    <property type="match status" value="1"/>
</dbReference>
<name>A0A117M3G1_9BACT</name>
<dbReference type="AlphaFoldDB" id="A0A117M3G1"/>
<evidence type="ECO:0000256" key="2">
    <source>
        <dbReference type="ARBA" id="ARBA00022679"/>
    </source>
</evidence>
<comment type="subunit">
    <text evidence="6">Homodimer.</text>
</comment>
<dbReference type="HAMAP" id="MF_01978">
    <property type="entry name" value="Phosphofructokinase_II_B2"/>
    <property type="match status" value="1"/>
</dbReference>
<evidence type="ECO:0000256" key="5">
    <source>
        <dbReference type="ARBA" id="ARBA00022842"/>
    </source>
</evidence>
<keyword evidence="5 6" id="KW-0460">Magnesium</keyword>
<feature type="site" description="Important for catalytic activity and substrate specificity; stabilizes the transition state when the phosphoryl donor is PPi; prevents ATP from binding by mimicking the alpha-phosphate group of ATP" evidence="6">
    <location>
        <position position="110"/>
    </location>
</feature>
<comment type="caution">
    <text evidence="8">The sequence shown here is derived from an EMBL/GenBank/DDBJ whole genome shotgun (WGS) entry which is preliminary data.</text>
</comment>
<dbReference type="GO" id="GO:0003872">
    <property type="term" value="F:6-phosphofructokinase activity"/>
    <property type="evidence" value="ECO:0007669"/>
    <property type="project" value="UniProtKB-UniRule"/>
</dbReference>
<dbReference type="InterPro" id="IPR022953">
    <property type="entry name" value="ATP_PFK"/>
</dbReference>
<dbReference type="GO" id="GO:0047334">
    <property type="term" value="F:diphosphate-fructose-6-phosphate 1-phosphotransferase activity"/>
    <property type="evidence" value="ECO:0007669"/>
    <property type="project" value="UniProtKB-EC"/>
</dbReference>
<feature type="binding site" evidence="6">
    <location>
        <begin position="185"/>
        <end position="187"/>
    </location>
    <ligand>
        <name>substrate</name>
    </ligand>
</feature>
<dbReference type="InterPro" id="IPR035966">
    <property type="entry name" value="PKF_sf"/>
</dbReference>
<reference evidence="9" key="1">
    <citation type="journal article" date="2015" name="MBio">
        <title>Genome-Resolved Metagenomic Analysis Reveals Roles for Candidate Phyla and Other Microbial Community Members in Biogeochemical Transformations in Oil Reservoirs.</title>
        <authorList>
            <person name="Hu P."/>
            <person name="Tom L."/>
            <person name="Singh A."/>
            <person name="Thomas B.C."/>
            <person name="Baker B.J."/>
            <person name="Piceno Y.M."/>
            <person name="Andersen G.L."/>
            <person name="Banfield J.F."/>
        </authorList>
    </citation>
    <scope>NUCLEOTIDE SEQUENCE [LARGE SCALE GENOMIC DNA]</scope>
</reference>
<keyword evidence="6" id="KW-0324">Glycolysis</keyword>
<protein>
    <recommendedName>
        <fullName evidence="6">Pyrophosphate--fructose 6-phosphate 1-phosphotransferase</fullName>
        <ecNumber evidence="6">2.7.1.90</ecNumber>
    </recommendedName>
    <alternativeName>
        <fullName evidence="6">6-phosphofructokinase, pyrophosphate dependent</fullName>
    </alternativeName>
    <alternativeName>
        <fullName evidence="6">PPi-dependent phosphofructokinase</fullName>
        <shortName evidence="6">PPi-PFK</shortName>
    </alternativeName>
    <alternativeName>
        <fullName evidence="6">Pyrophosphate-dependent 6-phosphofructose-1-kinase</fullName>
    </alternativeName>
</protein>
<comment type="subcellular location">
    <subcellularLocation>
        <location evidence="6">Cytoplasm</location>
    </subcellularLocation>
</comment>
<keyword evidence="4 6" id="KW-0418">Kinase</keyword>
<feature type="binding site" evidence="6">
    <location>
        <position position="13"/>
    </location>
    <ligand>
        <name>diphosphate</name>
        <dbReference type="ChEBI" id="CHEBI:33019"/>
    </ligand>
</feature>
<dbReference type="GO" id="GO:0006002">
    <property type="term" value="P:fructose 6-phosphate metabolic process"/>
    <property type="evidence" value="ECO:0007669"/>
    <property type="project" value="InterPro"/>
</dbReference>
<evidence type="ECO:0000259" key="7">
    <source>
        <dbReference type="Pfam" id="PF00365"/>
    </source>
</evidence>
<feature type="site" description="Important for catalytic activity; stabilizes the transition state when the phosphoryl donor is PPi" evidence="6">
    <location>
        <position position="136"/>
    </location>
</feature>
<feature type="binding site" evidence="6">
    <location>
        <position position="242"/>
    </location>
    <ligand>
        <name>substrate</name>
    </ligand>
</feature>
<keyword evidence="3 6" id="KW-0479">Metal-binding</keyword>
<feature type="binding site" evidence="6">
    <location>
        <begin position="137"/>
        <end position="139"/>
    </location>
    <ligand>
        <name>substrate</name>
    </ligand>
</feature>
<dbReference type="Pfam" id="PF00365">
    <property type="entry name" value="PFK"/>
    <property type="match status" value="1"/>
</dbReference>
<evidence type="ECO:0000313" key="9">
    <source>
        <dbReference type="Proteomes" id="UP000054092"/>
    </source>
</evidence>
<dbReference type="GO" id="GO:0046872">
    <property type="term" value="F:metal ion binding"/>
    <property type="evidence" value="ECO:0007669"/>
    <property type="project" value="UniProtKB-KW"/>
</dbReference>
<keyword evidence="6" id="KW-0963">Cytoplasm</keyword>
<organism evidence="8 9">
    <name type="scientific">Mesotoga prima</name>
    <dbReference type="NCBI Taxonomy" id="1184387"/>
    <lineage>
        <taxon>Bacteria</taxon>
        <taxon>Thermotogati</taxon>
        <taxon>Thermotogota</taxon>
        <taxon>Thermotogae</taxon>
        <taxon>Kosmotogales</taxon>
        <taxon>Kosmotogaceae</taxon>
        <taxon>Mesotoga</taxon>
    </lineage>
</organism>
<dbReference type="EC" id="2.7.1.90" evidence="6"/>
<dbReference type="GO" id="GO:0005737">
    <property type="term" value="C:cytoplasm"/>
    <property type="evidence" value="ECO:0007669"/>
    <property type="project" value="UniProtKB-SubCell"/>
</dbReference>
<evidence type="ECO:0000313" key="8">
    <source>
        <dbReference type="EMBL" id="KUK82297.1"/>
    </source>
</evidence>
<dbReference type="PATRIC" id="fig|1184387.3.peg.227"/>
<evidence type="ECO:0000256" key="6">
    <source>
        <dbReference type="HAMAP-Rule" id="MF_01978"/>
    </source>
</evidence>
<dbReference type="InterPro" id="IPR000023">
    <property type="entry name" value="Phosphofructokinase_dom"/>
</dbReference>
<evidence type="ECO:0000256" key="4">
    <source>
        <dbReference type="ARBA" id="ARBA00022777"/>
    </source>
</evidence>
<dbReference type="Proteomes" id="UP000054092">
    <property type="component" value="Unassembled WGS sequence"/>
</dbReference>
<dbReference type="PRINTS" id="PR00476">
    <property type="entry name" value="PHFRCTKINASE"/>
</dbReference>
<feature type="active site" description="Proton acceptor" evidence="6">
    <location>
        <position position="139"/>
    </location>
</feature>
<dbReference type="InterPro" id="IPR011404">
    <property type="entry name" value="PPi-PFK"/>
</dbReference>
<dbReference type="EMBL" id="LGGP01000005">
    <property type="protein sequence ID" value="KUK82297.1"/>
    <property type="molecule type" value="Genomic_DNA"/>
</dbReference>
<evidence type="ECO:0000256" key="3">
    <source>
        <dbReference type="ARBA" id="ARBA00022723"/>
    </source>
</evidence>
<dbReference type="UniPathway" id="UPA00109">
    <property type="reaction ID" value="UER00182"/>
</dbReference>
<comment type="cofactor">
    <cofactor evidence="1 6">
        <name>Mg(2+)</name>
        <dbReference type="ChEBI" id="CHEBI:18420"/>
    </cofactor>
</comment>
<dbReference type="PANTHER" id="PTHR45770">
    <property type="entry name" value="ATP-DEPENDENT 6-PHOSPHOFRUCTOKINASE 1"/>
    <property type="match status" value="1"/>
</dbReference>
<dbReference type="Gene3D" id="3.40.50.450">
    <property type="match status" value="1"/>
</dbReference>